<feature type="compositionally biased region" description="Polar residues" evidence="1">
    <location>
        <begin position="286"/>
        <end position="300"/>
    </location>
</feature>
<dbReference type="GO" id="GO:0016787">
    <property type="term" value="F:hydrolase activity"/>
    <property type="evidence" value="ECO:0007669"/>
    <property type="project" value="UniProtKB-KW"/>
</dbReference>
<proteinExistence type="predicted"/>
<dbReference type="AlphaFoldDB" id="A0AAV3P421"/>
<dbReference type="Pfam" id="PF13976">
    <property type="entry name" value="gag_pre-integrs"/>
    <property type="match status" value="1"/>
</dbReference>
<feature type="compositionally biased region" description="Basic and acidic residues" evidence="1">
    <location>
        <begin position="266"/>
        <end position="276"/>
    </location>
</feature>
<feature type="region of interest" description="Disordered" evidence="1">
    <location>
        <begin position="266"/>
        <end position="300"/>
    </location>
</feature>
<dbReference type="GO" id="GO:0003887">
    <property type="term" value="F:DNA-directed DNA polymerase activity"/>
    <property type="evidence" value="ECO:0007669"/>
    <property type="project" value="UniProtKB-KW"/>
</dbReference>
<keyword evidence="4" id="KW-1185">Reference proteome</keyword>
<dbReference type="GO" id="GO:0003676">
    <property type="term" value="F:nucleic acid binding"/>
    <property type="evidence" value="ECO:0007669"/>
    <property type="project" value="InterPro"/>
</dbReference>
<dbReference type="Gene3D" id="3.30.420.10">
    <property type="entry name" value="Ribonuclease H-like superfamily/Ribonuclease H"/>
    <property type="match status" value="1"/>
</dbReference>
<feature type="domain" description="Integrase catalytic" evidence="2">
    <location>
        <begin position="99"/>
        <end position="194"/>
    </location>
</feature>
<dbReference type="GO" id="GO:0003964">
    <property type="term" value="F:RNA-directed DNA polymerase activity"/>
    <property type="evidence" value="ECO:0007669"/>
    <property type="project" value="UniProtKB-KW"/>
</dbReference>
<gene>
    <name evidence="3" type="ORF">LIER_05120</name>
</gene>
<dbReference type="PANTHER" id="PTHR42648:SF18">
    <property type="entry name" value="RETROTRANSPOSON, UNCLASSIFIED-LIKE PROTEIN"/>
    <property type="match status" value="1"/>
</dbReference>
<dbReference type="InterPro" id="IPR039537">
    <property type="entry name" value="Retrotran_Ty1/copia-like"/>
</dbReference>
<dbReference type="Proteomes" id="UP001454036">
    <property type="component" value="Unassembled WGS sequence"/>
</dbReference>
<dbReference type="InterPro" id="IPR025724">
    <property type="entry name" value="GAG-pre-integrase_dom"/>
</dbReference>
<evidence type="ECO:0000313" key="4">
    <source>
        <dbReference type="Proteomes" id="UP001454036"/>
    </source>
</evidence>
<dbReference type="PANTHER" id="PTHR42648">
    <property type="entry name" value="TRANSPOSASE, PUTATIVE-RELATED"/>
    <property type="match status" value="1"/>
</dbReference>
<dbReference type="GO" id="GO:0046872">
    <property type="term" value="F:metal ion binding"/>
    <property type="evidence" value="ECO:0007669"/>
    <property type="project" value="UniProtKB-KW"/>
</dbReference>
<name>A0AAV3P421_LITER</name>
<evidence type="ECO:0000313" key="3">
    <source>
        <dbReference type="EMBL" id="GAA0144762.1"/>
    </source>
</evidence>
<dbReference type="InterPro" id="IPR012337">
    <property type="entry name" value="RNaseH-like_sf"/>
</dbReference>
<dbReference type="GO" id="GO:0015074">
    <property type="term" value="P:DNA integration"/>
    <property type="evidence" value="ECO:0007669"/>
    <property type="project" value="UniProtKB-KW"/>
</dbReference>
<evidence type="ECO:0000256" key="1">
    <source>
        <dbReference type="SAM" id="MobiDB-lite"/>
    </source>
</evidence>
<dbReference type="GO" id="GO:0006310">
    <property type="term" value="P:DNA recombination"/>
    <property type="evidence" value="ECO:0007669"/>
    <property type="project" value="UniProtKB-KW"/>
</dbReference>
<dbReference type="SUPFAM" id="SSF53098">
    <property type="entry name" value="Ribonuclease H-like"/>
    <property type="match status" value="1"/>
</dbReference>
<protein>
    <recommendedName>
        <fullName evidence="2">Integrase catalytic domain-containing protein</fullName>
    </recommendedName>
</protein>
<organism evidence="3 4">
    <name type="scientific">Lithospermum erythrorhizon</name>
    <name type="common">Purple gromwell</name>
    <name type="synonym">Lithospermum officinale var. erythrorhizon</name>
    <dbReference type="NCBI Taxonomy" id="34254"/>
    <lineage>
        <taxon>Eukaryota</taxon>
        <taxon>Viridiplantae</taxon>
        <taxon>Streptophyta</taxon>
        <taxon>Embryophyta</taxon>
        <taxon>Tracheophyta</taxon>
        <taxon>Spermatophyta</taxon>
        <taxon>Magnoliopsida</taxon>
        <taxon>eudicotyledons</taxon>
        <taxon>Gunneridae</taxon>
        <taxon>Pentapetalae</taxon>
        <taxon>asterids</taxon>
        <taxon>lamiids</taxon>
        <taxon>Boraginales</taxon>
        <taxon>Boraginaceae</taxon>
        <taxon>Boraginoideae</taxon>
        <taxon>Lithospermeae</taxon>
        <taxon>Lithospermum</taxon>
    </lineage>
</organism>
<comment type="caution">
    <text evidence="3">The sequence shown here is derived from an EMBL/GenBank/DDBJ whole genome shotgun (WGS) entry which is preliminary data.</text>
</comment>
<dbReference type="Pfam" id="PF25597">
    <property type="entry name" value="SH3_retrovirus"/>
    <property type="match status" value="1"/>
</dbReference>
<evidence type="ECO:0000259" key="2">
    <source>
        <dbReference type="PROSITE" id="PS50994"/>
    </source>
</evidence>
<dbReference type="InterPro" id="IPR001584">
    <property type="entry name" value="Integrase_cat-core"/>
</dbReference>
<dbReference type="InterPro" id="IPR057670">
    <property type="entry name" value="SH3_retrovirus"/>
</dbReference>
<dbReference type="PROSITE" id="PS50994">
    <property type="entry name" value="INTEGRASE"/>
    <property type="match status" value="1"/>
</dbReference>
<dbReference type="EMBL" id="BAABME010000691">
    <property type="protein sequence ID" value="GAA0144762.1"/>
    <property type="molecule type" value="Genomic_DNA"/>
</dbReference>
<sequence>MSLNRMFPLKTEKSKELEGECLQTSSENSIMLWHQRYGHLNFQGLKTLKNKEMVIGLPRFDNQEITCTNCLSEKQTRHPMPKQCKWKADKVLEKGWVYLLVNKSEALSCFKKFKNMVEKESGEQLTTAYTTQQNGVVERRNRKIMNMMRSMLSTKEMPKYLWTEAVVWTTYVLNRCPTLSVKDETPLEAWSGTKPTVEDFKVWGYVTHAHIPKIQRRKLDKRSAVCVFLGMSTGTKGYMLYNTKTKKIIISRDVVFEESKTWDWNKDGASKESEELRWEDDDINEATENQNAMNNTTVEE</sequence>
<dbReference type="GO" id="GO:0004519">
    <property type="term" value="F:endonuclease activity"/>
    <property type="evidence" value="ECO:0007669"/>
    <property type="project" value="UniProtKB-KW"/>
</dbReference>
<dbReference type="InterPro" id="IPR036397">
    <property type="entry name" value="RNaseH_sf"/>
</dbReference>
<reference evidence="3 4" key="1">
    <citation type="submission" date="2024-01" db="EMBL/GenBank/DDBJ databases">
        <title>The complete chloroplast genome sequence of Lithospermum erythrorhizon: insights into the phylogenetic relationship among Boraginaceae species and the maternal lineages of purple gromwells.</title>
        <authorList>
            <person name="Okada T."/>
            <person name="Watanabe K."/>
        </authorList>
    </citation>
    <scope>NUCLEOTIDE SEQUENCE [LARGE SCALE GENOMIC DNA]</scope>
</reference>
<accession>A0AAV3P421</accession>